<accession>A0ABP1RBB5</accession>
<evidence type="ECO:0000313" key="2">
    <source>
        <dbReference type="EMBL" id="CAL8125347.1"/>
    </source>
</evidence>
<sequence>MSVDYVKRRSSYFTKLKSILSEIKKVPVPVFRVTQLDEFLERSKNIMAVLDDCHNQLVQICANEADITIQDQAFAPIEAAYFELRTLVMDMKLALPTTTTAGGGGGASSSRAATPATIKLPSIELPSFSVGPVSQFSLCNLIKLIPKPLLLSTTKKSFKMMKYILVVLAIIAVASAQLLYSGVSGANLHPGLAASAQTGIRRFGSTGGIAYGGPVLVG</sequence>
<keyword evidence="1" id="KW-1133">Transmembrane helix</keyword>
<reference evidence="2 3" key="1">
    <citation type="submission" date="2024-08" db="EMBL/GenBank/DDBJ databases">
        <authorList>
            <person name="Cucini C."/>
            <person name="Frati F."/>
        </authorList>
    </citation>
    <scope>NUCLEOTIDE SEQUENCE [LARGE SCALE GENOMIC DNA]</scope>
</reference>
<organism evidence="2 3">
    <name type="scientific">Orchesella dallaii</name>
    <dbReference type="NCBI Taxonomy" id="48710"/>
    <lineage>
        <taxon>Eukaryota</taxon>
        <taxon>Metazoa</taxon>
        <taxon>Ecdysozoa</taxon>
        <taxon>Arthropoda</taxon>
        <taxon>Hexapoda</taxon>
        <taxon>Collembola</taxon>
        <taxon>Entomobryomorpha</taxon>
        <taxon>Entomobryoidea</taxon>
        <taxon>Orchesellidae</taxon>
        <taxon>Orchesellinae</taxon>
        <taxon>Orchesella</taxon>
    </lineage>
</organism>
<dbReference type="Proteomes" id="UP001642540">
    <property type="component" value="Unassembled WGS sequence"/>
</dbReference>
<evidence type="ECO:0000256" key="1">
    <source>
        <dbReference type="SAM" id="Phobius"/>
    </source>
</evidence>
<gene>
    <name evidence="2" type="ORF">ODALV1_LOCUS20936</name>
</gene>
<keyword evidence="1" id="KW-0812">Transmembrane</keyword>
<keyword evidence="1" id="KW-0472">Membrane</keyword>
<name>A0ABP1RBB5_9HEXA</name>
<feature type="transmembrane region" description="Helical" evidence="1">
    <location>
        <begin position="163"/>
        <end position="180"/>
    </location>
</feature>
<dbReference type="EMBL" id="CAXLJM020000069">
    <property type="protein sequence ID" value="CAL8125347.1"/>
    <property type="molecule type" value="Genomic_DNA"/>
</dbReference>
<comment type="caution">
    <text evidence="2">The sequence shown here is derived from an EMBL/GenBank/DDBJ whole genome shotgun (WGS) entry which is preliminary data.</text>
</comment>
<protein>
    <submittedName>
        <fullName evidence="2">Uncharacterized protein</fullName>
    </submittedName>
</protein>
<proteinExistence type="predicted"/>
<evidence type="ECO:0000313" key="3">
    <source>
        <dbReference type="Proteomes" id="UP001642540"/>
    </source>
</evidence>
<keyword evidence="3" id="KW-1185">Reference proteome</keyword>